<protein>
    <submittedName>
        <fullName evidence="1">Uncharacterized protein</fullName>
    </submittedName>
</protein>
<dbReference type="Proteomes" id="UP000001861">
    <property type="component" value="Unassembled WGS sequence"/>
</dbReference>
<reference evidence="1 2" key="1">
    <citation type="journal article" date="2010" name="Proc. Natl. Acad. Sci. U.S.A.">
        <title>Insights into evolution of multicellular fungi from the assembled chromosomes of the mushroom Coprinopsis cinerea (Coprinus cinereus).</title>
        <authorList>
            <person name="Stajich J.E."/>
            <person name="Wilke S.K."/>
            <person name="Ahren D."/>
            <person name="Au C.H."/>
            <person name="Birren B.W."/>
            <person name="Borodovsky M."/>
            <person name="Burns C."/>
            <person name="Canback B."/>
            <person name="Casselton L.A."/>
            <person name="Cheng C.K."/>
            <person name="Deng J."/>
            <person name="Dietrich F.S."/>
            <person name="Fargo D.C."/>
            <person name="Farman M.L."/>
            <person name="Gathman A.C."/>
            <person name="Goldberg J."/>
            <person name="Guigo R."/>
            <person name="Hoegger P.J."/>
            <person name="Hooker J.B."/>
            <person name="Huggins A."/>
            <person name="James T.Y."/>
            <person name="Kamada T."/>
            <person name="Kilaru S."/>
            <person name="Kodira C."/>
            <person name="Kues U."/>
            <person name="Kupfer D."/>
            <person name="Kwan H.S."/>
            <person name="Lomsadze A."/>
            <person name="Li W."/>
            <person name="Lilly W.W."/>
            <person name="Ma L.J."/>
            <person name="Mackey A.J."/>
            <person name="Manning G."/>
            <person name="Martin F."/>
            <person name="Muraguchi H."/>
            <person name="Natvig D.O."/>
            <person name="Palmerini H."/>
            <person name="Ramesh M.A."/>
            <person name="Rehmeyer C.J."/>
            <person name="Roe B.A."/>
            <person name="Shenoy N."/>
            <person name="Stanke M."/>
            <person name="Ter-Hovhannisyan V."/>
            <person name="Tunlid A."/>
            <person name="Velagapudi R."/>
            <person name="Vision T.J."/>
            <person name="Zeng Q."/>
            <person name="Zolan M.E."/>
            <person name="Pukkila P.J."/>
        </authorList>
    </citation>
    <scope>NUCLEOTIDE SEQUENCE [LARGE SCALE GENOMIC DNA]</scope>
    <source>
        <strain evidence="2">Okayama-7 / 130 / ATCC MYA-4618 / FGSC 9003</strain>
    </source>
</reference>
<comment type="caution">
    <text evidence="1">The sequence shown here is derived from an EMBL/GenBank/DDBJ whole genome shotgun (WGS) entry which is preliminary data.</text>
</comment>
<dbReference type="AlphaFoldDB" id="A8P642"/>
<proteinExistence type="predicted"/>
<dbReference type="EMBL" id="AACS02000005">
    <property type="protein sequence ID" value="EAU82737.1"/>
    <property type="molecule type" value="Genomic_DNA"/>
</dbReference>
<dbReference type="VEuPathDB" id="FungiDB:CC1G_10642"/>
<sequence>MSLDPEASRDLLDQKIGHLRIQKALLQEQIRQLCEDRNGLSPVSRVPDEILCEIFMLCAQIWRERPKGPKPWIAVTHVSRRWRTVALNYPNFWSTIYDPDRMGPSWLSTWLKRSQETPLTIEIPDLYYTGRPRLPEVQAELCRALKQTWRLREVDIAGRGDQIDVFLATMASPTPLLKKLRIVNGSAHVDVFPETFLNGDASNVQELILFNGSLPRDPSLFMNVTELTLYYRTNAGPGASIRESLLALGKLPSLSALTLELPPTTFDSAMLVPLPQTIELASIAFLDVTATKSACTALLQSIRIPCQGIDLRTHITDTMDESSFAAYASAFSSVWLPPIAGSGRALLLNPPIVILQQGDYGDALFVKAHTEEDYFSLWLEDLDPIPTLSTLFPDADTHSLVLRGKFPVEINPFFDSFPKAEELDLRGQTDAISLLTYLEGDQALSARRTNQQQCHLTRLPCLTRIVVRNVDLGGEYANGVCIFDELLDVLEARARIVAQAGIQRIDFDWQCLSLDEPWMGRLREIVENVTVGEVEDCLYVDDESDDDDED</sequence>
<name>A8P642_COPC7</name>
<dbReference type="KEGG" id="cci:CC1G_10642"/>
<gene>
    <name evidence="1" type="ORF">CC1G_10642</name>
</gene>
<organism evidence="1 2">
    <name type="scientific">Coprinopsis cinerea (strain Okayama-7 / 130 / ATCC MYA-4618 / FGSC 9003)</name>
    <name type="common">Inky cap fungus</name>
    <name type="synonym">Hormographiella aspergillata</name>
    <dbReference type="NCBI Taxonomy" id="240176"/>
    <lineage>
        <taxon>Eukaryota</taxon>
        <taxon>Fungi</taxon>
        <taxon>Dikarya</taxon>
        <taxon>Basidiomycota</taxon>
        <taxon>Agaricomycotina</taxon>
        <taxon>Agaricomycetes</taxon>
        <taxon>Agaricomycetidae</taxon>
        <taxon>Agaricales</taxon>
        <taxon>Agaricineae</taxon>
        <taxon>Psathyrellaceae</taxon>
        <taxon>Coprinopsis</taxon>
    </lineage>
</organism>
<dbReference type="InParanoid" id="A8P642"/>
<dbReference type="RefSeq" id="XP_001839077.1">
    <property type="nucleotide sequence ID" value="XM_001839025.2"/>
</dbReference>
<keyword evidence="2" id="KW-1185">Reference proteome</keyword>
<evidence type="ECO:0000313" key="2">
    <source>
        <dbReference type="Proteomes" id="UP000001861"/>
    </source>
</evidence>
<accession>A8P642</accession>
<dbReference type="Gene3D" id="1.20.1280.50">
    <property type="match status" value="1"/>
</dbReference>
<dbReference type="OrthoDB" id="3365698at2759"/>
<dbReference type="GeneID" id="6015679"/>
<evidence type="ECO:0000313" key="1">
    <source>
        <dbReference type="EMBL" id="EAU82737.1"/>
    </source>
</evidence>